<dbReference type="AlphaFoldDB" id="A0A4R0NRV8"/>
<dbReference type="SUPFAM" id="SSF69304">
    <property type="entry name" value="Tricorn protease N-terminal domain"/>
    <property type="match status" value="1"/>
</dbReference>
<dbReference type="GO" id="GO:0005737">
    <property type="term" value="C:cytoplasm"/>
    <property type="evidence" value="ECO:0007669"/>
    <property type="project" value="UniProtKB-SubCell"/>
</dbReference>
<name>A0A4R0NRV8_9SPHI</name>
<dbReference type="Pfam" id="PF14684">
    <property type="entry name" value="Tricorn_C1"/>
    <property type="match status" value="1"/>
</dbReference>
<evidence type="ECO:0000256" key="4">
    <source>
        <dbReference type="ARBA" id="ARBA00022670"/>
    </source>
</evidence>
<dbReference type="PIRSF" id="PIRSF036421">
    <property type="entry name" value="Tricorn_protease"/>
    <property type="match status" value="1"/>
</dbReference>
<dbReference type="InterPro" id="IPR012393">
    <property type="entry name" value="Tricorn_protease"/>
</dbReference>
<evidence type="ECO:0000256" key="3">
    <source>
        <dbReference type="ARBA" id="ARBA00022490"/>
    </source>
</evidence>
<dbReference type="Gene3D" id="2.120.10.30">
    <property type="entry name" value="TolB, C-terminal domain"/>
    <property type="match status" value="2"/>
</dbReference>
<dbReference type="Pfam" id="PF26550">
    <property type="entry name" value="Tricorn_2nd"/>
    <property type="match status" value="1"/>
</dbReference>
<keyword evidence="15" id="KW-1185">Reference proteome</keyword>
<dbReference type="InterPro" id="IPR001478">
    <property type="entry name" value="PDZ"/>
</dbReference>
<feature type="active site" description="Charge relay system" evidence="8">
    <location>
        <position position="1037"/>
    </location>
</feature>
<reference evidence="14 15" key="1">
    <citation type="submission" date="2019-02" db="EMBL/GenBank/DDBJ databases">
        <title>Pedobacter sp. RP-1-14 sp. nov., isolated from Arctic soil.</title>
        <authorList>
            <person name="Dahal R.H."/>
        </authorList>
    </citation>
    <scope>NUCLEOTIDE SEQUENCE [LARGE SCALE GENOMIC DNA]</scope>
    <source>
        <strain evidence="14 15">RP-1-14</strain>
    </source>
</reference>
<dbReference type="SUPFAM" id="SSF50156">
    <property type="entry name" value="PDZ domain-like"/>
    <property type="match status" value="1"/>
</dbReference>
<comment type="caution">
    <text evidence="14">The sequence shown here is derived from an EMBL/GenBank/DDBJ whole genome shotgun (WGS) entry which is preliminary data.</text>
</comment>
<dbReference type="InterPro" id="IPR005151">
    <property type="entry name" value="Tail-specific_protease"/>
</dbReference>
<evidence type="ECO:0000256" key="9">
    <source>
        <dbReference type="PIRSR" id="PIRSR036421-3"/>
    </source>
</evidence>
<dbReference type="RefSeq" id="WP_131592764.1">
    <property type="nucleotide sequence ID" value="NZ_SJSL01000001.1"/>
</dbReference>
<dbReference type="SUPFAM" id="SSF82171">
    <property type="entry name" value="DPP6 N-terminal domain-like"/>
    <property type="match status" value="1"/>
</dbReference>
<dbReference type="EMBL" id="SJSL01000001">
    <property type="protein sequence ID" value="TCD02798.1"/>
    <property type="molecule type" value="Genomic_DNA"/>
</dbReference>
<evidence type="ECO:0000256" key="8">
    <source>
        <dbReference type="PIRSR" id="PIRSR036421-1"/>
    </source>
</evidence>
<feature type="domain" description="Tail specific protease" evidence="13">
    <location>
        <begin position="843"/>
        <end position="1048"/>
    </location>
</feature>
<feature type="active site" description="Nucleophile" evidence="8">
    <location>
        <position position="981"/>
    </location>
</feature>
<dbReference type="SMART" id="SM00228">
    <property type="entry name" value="PDZ"/>
    <property type="match status" value="1"/>
</dbReference>
<accession>A0A4R0NRV8</accession>
<evidence type="ECO:0000256" key="5">
    <source>
        <dbReference type="ARBA" id="ARBA00022801"/>
    </source>
</evidence>
<dbReference type="Pfam" id="PF00595">
    <property type="entry name" value="PDZ"/>
    <property type="match status" value="1"/>
</dbReference>
<evidence type="ECO:0000256" key="6">
    <source>
        <dbReference type="ARBA" id="ARBA00022825"/>
    </source>
</evidence>
<dbReference type="InterPro" id="IPR028204">
    <property type="entry name" value="Tricorn_C1"/>
</dbReference>
<evidence type="ECO:0000313" key="15">
    <source>
        <dbReference type="Proteomes" id="UP000293347"/>
    </source>
</evidence>
<dbReference type="SMART" id="SM00245">
    <property type="entry name" value="TSPc"/>
    <property type="match status" value="1"/>
</dbReference>
<feature type="region of interest" description="Disordered" evidence="10">
    <location>
        <begin position="540"/>
        <end position="587"/>
    </location>
</feature>
<dbReference type="Gene3D" id="3.30.750.44">
    <property type="match status" value="1"/>
</dbReference>
<organism evidence="14 15">
    <name type="scientific">Pedobacter psychroterrae</name>
    <dbReference type="NCBI Taxonomy" id="2530453"/>
    <lineage>
        <taxon>Bacteria</taxon>
        <taxon>Pseudomonadati</taxon>
        <taxon>Bacteroidota</taxon>
        <taxon>Sphingobacteriia</taxon>
        <taxon>Sphingobacteriales</taxon>
        <taxon>Sphingobacteriaceae</taxon>
        <taxon>Pedobacter</taxon>
    </lineage>
</organism>
<feature type="chain" id="PRO_5020691187" description="Tricorn protease homolog" evidence="11">
    <location>
        <begin position="24"/>
        <end position="1075"/>
    </location>
</feature>
<sequence length="1075" mass="121983">MNKVFYGLVICFLFSAMAGRAQSETYFAAYPSLSPDGATVVFSFEGDLWRVAASGGDASRITAMPGDEINPKISPDGKWLAFSSNQFGNYDVYLMPLAGGTVKQLTFNDAADEVDNWSWDSKTIYFTSGRYNMYSAYKVGVNGGTAVRLFDNYFNTIHNVAESPNGELFFSDTWESKNFANRKRYKGAFNPDIQSYNPKTKAYKQYTDYKGKDFWTTIDSKGNIYFVSDEANEEYNLYTFAGGKKTQLTKFDRSIKRPAVSASGNKIVFERDYQLYLYDVAGKKTAQIKFNISRNNVLEKEQGFDVSGNISAFDVSPDGKKLAFVSRGELFVSDSEGKFIKQIERNEETGPSAERILEVKWLADNRTLLFNQTYKGYQNWFTISADGKGSLKQLTKDNRNNRLIALNTAKTQAVYLSGRDEVRILDLKSLDSKTVVKDEVWAFQNATPSFSPNGEYLLFTAYRNFEQDVFVHHIKDNRTINLTNTGVTETNPSWSPDGKYIFFTSMRTKPSYPFGMQNGHVYRMALDEYDEPYRSTKFDELFPDEKKEEKKEDKPADKKPADKKKPVKKGDTTAKAGAKPEAKTEKPASVITINTQNIMDRIDQISPGFGTQYGMDVFAKGDKTYVFYTSDHEGGSPSIYRTIIEPFENNKTEKVTDGFGGLIKVDDKFYALARGTISKYNIDMNRMEALNIGYKFSRNLSQEFNQMFYETWAGLEENFYDENFHGVDWLKTQGRYAAYLPYVNSRTDLRILLNDMLGELNSSHMGFNSFGNEERKMLNYVTNETGIVFANDNPFKVERVLERSNAKHKGVDIKPGDIITAINGVKVDEKTDRDFYFTKPSLDPEVLLTLKRDGKTVTAKVHPQSSGATRNNLYDEWIAKNREKVKQLGNNRIAYAYMKNMGGGELETFLLDMVAQENNKEGVILDLRYNTGGNVHDEVLRFLSQRPYLQWKYRGGKLAPQSNFAPAAKPIVLLINEQSLSDAEMTAAGFKELKLGKIIGTETYRWIIFTSAKGLVDGSSYRLPSWGCYTLDGKDLETEGVSPDIYVKNTFEDRLTDKDPQLERAVTEILKDLKK</sequence>
<dbReference type="InterPro" id="IPR029045">
    <property type="entry name" value="ClpP/crotonase-like_dom_sf"/>
</dbReference>
<keyword evidence="5 7" id="KW-0378">Hydrolase</keyword>
<evidence type="ECO:0000256" key="2">
    <source>
        <dbReference type="ARBA" id="ARBA00008524"/>
    </source>
</evidence>
<dbReference type="CDD" id="cd07562">
    <property type="entry name" value="Peptidase_S41_TRI"/>
    <property type="match status" value="1"/>
</dbReference>
<dbReference type="OrthoDB" id="9815657at2"/>
<evidence type="ECO:0000256" key="10">
    <source>
        <dbReference type="SAM" id="MobiDB-lite"/>
    </source>
</evidence>
<keyword evidence="6 7" id="KW-0720">Serine protease</keyword>
<evidence type="ECO:0000256" key="11">
    <source>
        <dbReference type="SAM" id="SignalP"/>
    </source>
</evidence>
<evidence type="ECO:0000256" key="1">
    <source>
        <dbReference type="ARBA" id="ARBA00004496"/>
    </source>
</evidence>
<dbReference type="PANTHER" id="PTHR43253">
    <property type="entry name" value="TRICORN PROTEASE HOMOLOG 2-RELATED"/>
    <property type="match status" value="1"/>
</dbReference>
<comment type="subcellular location">
    <subcellularLocation>
        <location evidence="1 7">Cytoplasm</location>
    </subcellularLocation>
</comment>
<dbReference type="PANTHER" id="PTHR43253:SF1">
    <property type="entry name" value="TRICORN PROTEASE HOMOLOG 2-RELATED"/>
    <property type="match status" value="1"/>
</dbReference>
<feature type="compositionally biased region" description="Basic and acidic residues" evidence="10">
    <location>
        <begin position="540"/>
        <end position="586"/>
    </location>
</feature>
<keyword evidence="3 7" id="KW-0963">Cytoplasm</keyword>
<gene>
    <name evidence="14" type="ORF">EZ437_02075</name>
</gene>
<dbReference type="Gene3D" id="2.120.10.60">
    <property type="entry name" value="Tricorn protease N-terminal domain"/>
    <property type="match status" value="1"/>
</dbReference>
<feature type="site" description="Transition state stabilizer; via amide nitrogen" evidence="9">
    <location>
        <position position="982"/>
    </location>
</feature>
<feature type="signal peptide" evidence="11">
    <location>
        <begin position="1"/>
        <end position="23"/>
    </location>
</feature>
<keyword evidence="4 7" id="KW-0645">Protease</keyword>
<comment type="function">
    <text evidence="7">Degrades oligopeptides.</text>
</comment>
<feature type="active site" description="Charge relay system" evidence="8">
    <location>
        <position position="764"/>
    </location>
</feature>
<evidence type="ECO:0000259" key="13">
    <source>
        <dbReference type="SMART" id="SM00245"/>
    </source>
</evidence>
<evidence type="ECO:0000256" key="7">
    <source>
        <dbReference type="PIRNR" id="PIRNR036421"/>
    </source>
</evidence>
<keyword evidence="11" id="KW-0732">Signal</keyword>
<dbReference type="GO" id="GO:0008236">
    <property type="term" value="F:serine-type peptidase activity"/>
    <property type="evidence" value="ECO:0007669"/>
    <property type="project" value="UniProtKB-UniRule"/>
</dbReference>
<dbReference type="Pfam" id="PF26549">
    <property type="entry name" value="Tricorn_N"/>
    <property type="match status" value="1"/>
</dbReference>
<dbReference type="Gene3D" id="3.90.226.10">
    <property type="entry name" value="2-enoyl-CoA Hydratase, Chain A, domain 1"/>
    <property type="match status" value="1"/>
</dbReference>
<dbReference type="GO" id="GO:0006508">
    <property type="term" value="P:proteolysis"/>
    <property type="evidence" value="ECO:0007669"/>
    <property type="project" value="UniProtKB-UniRule"/>
</dbReference>
<proteinExistence type="inferred from homology"/>
<feature type="domain" description="PDZ" evidence="12">
    <location>
        <begin position="783"/>
        <end position="854"/>
    </location>
</feature>
<evidence type="ECO:0000259" key="12">
    <source>
        <dbReference type="SMART" id="SM00228"/>
    </source>
</evidence>
<comment type="similarity">
    <text evidence="2 7">Belongs to the peptidase S41B family.</text>
</comment>
<dbReference type="InterPro" id="IPR036034">
    <property type="entry name" value="PDZ_sf"/>
</dbReference>
<protein>
    <recommendedName>
        <fullName evidence="7">Tricorn protease homolog</fullName>
        <ecNumber evidence="7">3.4.21.-</ecNumber>
    </recommendedName>
</protein>
<dbReference type="Pfam" id="PF03572">
    <property type="entry name" value="Peptidase_S41"/>
    <property type="match status" value="1"/>
</dbReference>
<dbReference type="EC" id="3.4.21.-" evidence="7"/>
<evidence type="ECO:0000313" key="14">
    <source>
        <dbReference type="EMBL" id="TCD02798.1"/>
    </source>
</evidence>
<dbReference type="SUPFAM" id="SSF52096">
    <property type="entry name" value="ClpP/crotonase"/>
    <property type="match status" value="1"/>
</dbReference>
<dbReference type="InterPro" id="IPR011042">
    <property type="entry name" value="6-blade_b-propeller_TolB-like"/>
</dbReference>
<dbReference type="Proteomes" id="UP000293347">
    <property type="component" value="Unassembled WGS sequence"/>
</dbReference>
<dbReference type="Gene3D" id="2.30.42.10">
    <property type="match status" value="1"/>
</dbReference>